<evidence type="ECO:0000259" key="13">
    <source>
        <dbReference type="Pfam" id="PF01593"/>
    </source>
</evidence>
<dbReference type="InterPro" id="IPR036188">
    <property type="entry name" value="FAD/NAD-bd_sf"/>
</dbReference>
<evidence type="ECO:0000313" key="14">
    <source>
        <dbReference type="EMBL" id="KAA9395551.1"/>
    </source>
</evidence>
<comment type="caution">
    <text evidence="14">The sequence shown here is derived from an EMBL/GenBank/DDBJ whole genome shotgun (WGS) entry which is preliminary data.</text>
</comment>
<dbReference type="EC" id="1.3.3.15" evidence="6 12"/>
<accession>A0A5J5L3G7</accession>
<dbReference type="AlphaFoldDB" id="A0A5J5L3G7"/>
<dbReference type="Proteomes" id="UP000325957">
    <property type="component" value="Unassembled WGS sequence"/>
</dbReference>
<dbReference type="PANTHER" id="PTHR42923:SF3">
    <property type="entry name" value="PROTOPORPHYRINOGEN OXIDASE"/>
    <property type="match status" value="1"/>
</dbReference>
<dbReference type="InterPro" id="IPR050464">
    <property type="entry name" value="Zeta_carotene_desat/Oxidored"/>
</dbReference>
<evidence type="ECO:0000256" key="12">
    <source>
        <dbReference type="RuleBase" id="RU364052"/>
    </source>
</evidence>
<dbReference type="Pfam" id="PF01593">
    <property type="entry name" value="Amino_oxidase"/>
    <property type="match status" value="1"/>
</dbReference>
<dbReference type="InterPro" id="IPR002937">
    <property type="entry name" value="Amino_oxidase"/>
</dbReference>
<comment type="function">
    <text evidence="3 12">Involved in coproporphyrin-dependent heme b biosynthesis. Catalyzes the oxidation of coproporphyrinogen III to coproporphyrin III.</text>
</comment>
<comment type="similarity">
    <text evidence="5 12">Belongs to the protoporphyrinogen/coproporphyrinogen oxidase family. Coproporphyrinogen III oxidase subfamily.</text>
</comment>
<evidence type="ECO:0000256" key="1">
    <source>
        <dbReference type="ARBA" id="ARBA00001755"/>
    </source>
</evidence>
<dbReference type="SUPFAM" id="SSF51905">
    <property type="entry name" value="FAD/NAD(P)-binding domain"/>
    <property type="match status" value="1"/>
</dbReference>
<keyword evidence="11 12" id="KW-0350">Heme biosynthesis</keyword>
<evidence type="ECO:0000256" key="11">
    <source>
        <dbReference type="ARBA" id="ARBA00023133"/>
    </source>
</evidence>
<sequence>MTPTPDQQESATTTRRPRSALVVGGGIAGLVAARDLAMAGLRVSLVESRPQFGGAVGSHMVGGMVLDSGAESFATRTDVVARLIEELGLADRICLPAQDGSWLYLADGPRPGGRSGVLGIPGDLDSSELRKTLGSYGRWRARQDLRRPARIGATATTVGDLVRARMGSAVVEKLVAPFTLGVYSAHPKDLDVDSVAPGLREALREKGSLSAAASSLREATRAGQNVAGLRGGMNVLTEALVKDLAARGVKLVAGYDVLALDRDPRREGWIVLQREPRVGDKTAIARGELLVMAADGSSAVRLLSGMDRELSHLQPDPSPKVALATLVVDRPGLNEAPRGTGVLVAPNAQDVRAKALTHASAKWQWIAEALPAGRHVLRLSYGRATSDGGASPELALTDEQLVTLAMRDASTLLGVRLEPGDLVDADVVRWEQALSRPSAGHPQRVADLREGVSRLPGAVAVGAWLAGTGLASVVEDTRAQVAGLLSRHGVTDGPEAQGGP</sequence>
<keyword evidence="15" id="KW-1185">Reference proteome</keyword>
<dbReference type="SUPFAM" id="SSF54373">
    <property type="entry name" value="FAD-linked reductases, C-terminal domain"/>
    <property type="match status" value="1"/>
</dbReference>
<dbReference type="Gene3D" id="3.50.50.60">
    <property type="entry name" value="FAD/NAD(P)-binding domain"/>
    <property type="match status" value="1"/>
</dbReference>
<keyword evidence="12" id="KW-0963">Cytoplasm</keyword>
<evidence type="ECO:0000256" key="2">
    <source>
        <dbReference type="ARBA" id="ARBA00001974"/>
    </source>
</evidence>
<dbReference type="RefSeq" id="WP_158032359.1">
    <property type="nucleotide sequence ID" value="NZ_ML708610.1"/>
</dbReference>
<dbReference type="Gene3D" id="3.90.660.20">
    <property type="entry name" value="Protoporphyrinogen oxidase, mitochondrial, domain 2"/>
    <property type="match status" value="1"/>
</dbReference>
<dbReference type="NCBIfam" id="TIGR00562">
    <property type="entry name" value="proto_IX_ox"/>
    <property type="match status" value="1"/>
</dbReference>
<dbReference type="Gene3D" id="1.10.3110.10">
    <property type="entry name" value="protoporphyrinogen ix oxidase, domain 3"/>
    <property type="match status" value="1"/>
</dbReference>
<evidence type="ECO:0000256" key="7">
    <source>
        <dbReference type="ARBA" id="ARBA00019046"/>
    </source>
</evidence>
<evidence type="ECO:0000256" key="3">
    <source>
        <dbReference type="ARBA" id="ARBA00002185"/>
    </source>
</evidence>
<gene>
    <name evidence="14" type="primary">hemG</name>
    <name evidence="14" type="ORF">FCK90_00520</name>
</gene>
<keyword evidence="8 12" id="KW-0285">Flavoprotein</keyword>
<feature type="domain" description="Amine oxidase" evidence="13">
    <location>
        <begin position="27"/>
        <end position="468"/>
    </location>
</feature>
<name>A0A5J5L3G7_9MICC</name>
<comment type="catalytic activity">
    <reaction evidence="1">
        <text>coproporphyrinogen III + 3 O2 = coproporphyrin III + 3 H2O2</text>
        <dbReference type="Rhea" id="RHEA:43436"/>
        <dbReference type="ChEBI" id="CHEBI:15379"/>
        <dbReference type="ChEBI" id="CHEBI:16240"/>
        <dbReference type="ChEBI" id="CHEBI:57309"/>
        <dbReference type="ChEBI" id="CHEBI:131725"/>
        <dbReference type="EC" id="1.3.3.15"/>
    </reaction>
    <physiologicalReaction direction="left-to-right" evidence="1">
        <dbReference type="Rhea" id="RHEA:43437"/>
    </physiologicalReaction>
</comment>
<evidence type="ECO:0000256" key="8">
    <source>
        <dbReference type="ARBA" id="ARBA00022630"/>
    </source>
</evidence>
<dbReference type="EMBL" id="SZWF01000001">
    <property type="protein sequence ID" value="KAA9395551.1"/>
    <property type="molecule type" value="Genomic_DNA"/>
</dbReference>
<comment type="cofactor">
    <cofactor evidence="2 12">
        <name>FAD</name>
        <dbReference type="ChEBI" id="CHEBI:57692"/>
    </cofactor>
</comment>
<dbReference type="UniPathway" id="UPA00252"/>
<organism evidence="14 15">
    <name type="scientific">Kocuria coralli</name>
    <dbReference type="NCBI Taxonomy" id="1461025"/>
    <lineage>
        <taxon>Bacteria</taxon>
        <taxon>Bacillati</taxon>
        <taxon>Actinomycetota</taxon>
        <taxon>Actinomycetes</taxon>
        <taxon>Micrococcales</taxon>
        <taxon>Micrococcaceae</taxon>
        <taxon>Kocuria</taxon>
    </lineage>
</organism>
<keyword evidence="10 12" id="KW-0560">Oxidoreductase</keyword>
<evidence type="ECO:0000256" key="6">
    <source>
        <dbReference type="ARBA" id="ARBA00012402"/>
    </source>
</evidence>
<comment type="pathway">
    <text evidence="4 12">Porphyrin-containing compound metabolism; protoheme biosynthesis.</text>
</comment>
<keyword evidence="9 12" id="KW-0274">FAD</keyword>
<proteinExistence type="inferred from homology"/>
<evidence type="ECO:0000256" key="4">
    <source>
        <dbReference type="ARBA" id="ARBA00004744"/>
    </source>
</evidence>
<dbReference type="GO" id="GO:0004729">
    <property type="term" value="F:oxygen-dependent protoporphyrinogen oxidase activity"/>
    <property type="evidence" value="ECO:0007669"/>
    <property type="project" value="UniProtKB-UniRule"/>
</dbReference>
<protein>
    <recommendedName>
        <fullName evidence="7 12">Coproporphyrinogen III oxidase</fullName>
        <ecNumber evidence="6 12">1.3.3.15</ecNumber>
    </recommendedName>
</protein>
<reference evidence="14 15" key="1">
    <citation type="submission" date="2019-05" db="EMBL/GenBank/DDBJ databases">
        <title>Kocuria coralli sp. nov., a novel actinobacterium isolated from coral reef seawater.</title>
        <authorList>
            <person name="Li J."/>
        </authorList>
    </citation>
    <scope>NUCLEOTIDE SEQUENCE [LARGE SCALE GENOMIC DNA]</scope>
    <source>
        <strain evidence="14 15">SCSIO 13007</strain>
    </source>
</reference>
<dbReference type="GO" id="GO:0006783">
    <property type="term" value="P:heme biosynthetic process"/>
    <property type="evidence" value="ECO:0007669"/>
    <property type="project" value="UniProtKB-UniRule"/>
</dbReference>
<evidence type="ECO:0000256" key="10">
    <source>
        <dbReference type="ARBA" id="ARBA00023002"/>
    </source>
</evidence>
<evidence type="ECO:0000313" key="15">
    <source>
        <dbReference type="Proteomes" id="UP000325957"/>
    </source>
</evidence>
<dbReference type="GO" id="GO:0005737">
    <property type="term" value="C:cytoplasm"/>
    <property type="evidence" value="ECO:0007669"/>
    <property type="project" value="UniProtKB-SubCell"/>
</dbReference>
<evidence type="ECO:0000256" key="9">
    <source>
        <dbReference type="ARBA" id="ARBA00022827"/>
    </source>
</evidence>
<dbReference type="PANTHER" id="PTHR42923">
    <property type="entry name" value="PROTOPORPHYRINOGEN OXIDASE"/>
    <property type="match status" value="1"/>
</dbReference>
<dbReference type="InterPro" id="IPR004572">
    <property type="entry name" value="Protoporphyrinogen_oxidase"/>
</dbReference>
<comment type="subcellular location">
    <subcellularLocation>
        <location evidence="12">Cytoplasm</location>
    </subcellularLocation>
</comment>
<evidence type="ECO:0000256" key="5">
    <source>
        <dbReference type="ARBA" id="ARBA00008310"/>
    </source>
</evidence>
<dbReference type="OrthoDB" id="3450553at2"/>